<dbReference type="PANTHER" id="PTHR40465">
    <property type="entry name" value="CHROMOSOME 1, WHOLE GENOME SHOTGUN SEQUENCE"/>
    <property type="match status" value="1"/>
</dbReference>
<organism evidence="3 4">
    <name type="scientific">Agrocybe pediades</name>
    <dbReference type="NCBI Taxonomy" id="84607"/>
    <lineage>
        <taxon>Eukaryota</taxon>
        <taxon>Fungi</taxon>
        <taxon>Dikarya</taxon>
        <taxon>Basidiomycota</taxon>
        <taxon>Agaricomycotina</taxon>
        <taxon>Agaricomycetes</taxon>
        <taxon>Agaricomycetidae</taxon>
        <taxon>Agaricales</taxon>
        <taxon>Agaricineae</taxon>
        <taxon>Strophariaceae</taxon>
        <taxon>Agrocybe</taxon>
    </lineage>
</organism>
<reference evidence="3 4" key="1">
    <citation type="submission" date="2019-12" db="EMBL/GenBank/DDBJ databases">
        <authorList>
            <person name="Floudas D."/>
            <person name="Bentzer J."/>
            <person name="Ahren D."/>
            <person name="Johansson T."/>
            <person name="Persson P."/>
            <person name="Tunlid A."/>
        </authorList>
    </citation>
    <scope>NUCLEOTIDE SEQUENCE [LARGE SCALE GENOMIC DNA]</scope>
    <source>
        <strain evidence="3 4">CBS 102.39</strain>
    </source>
</reference>
<dbReference type="EMBL" id="JAACJL010000001">
    <property type="protein sequence ID" value="KAF4622919.1"/>
    <property type="molecule type" value="Genomic_DNA"/>
</dbReference>
<feature type="transmembrane region" description="Helical" evidence="1">
    <location>
        <begin position="232"/>
        <end position="251"/>
    </location>
</feature>
<protein>
    <recommendedName>
        <fullName evidence="2">DUF6534 domain-containing protein</fullName>
    </recommendedName>
</protein>
<dbReference type="Pfam" id="PF20152">
    <property type="entry name" value="DUF6534"/>
    <property type="match status" value="1"/>
</dbReference>
<name>A0A8H4VWX2_9AGAR</name>
<dbReference type="AlphaFoldDB" id="A0A8H4VWX2"/>
<keyword evidence="4" id="KW-1185">Reference proteome</keyword>
<gene>
    <name evidence="3" type="ORF">D9613_001540</name>
</gene>
<dbReference type="Proteomes" id="UP000521872">
    <property type="component" value="Unassembled WGS sequence"/>
</dbReference>
<sequence length="341" mass="37975">MSAVDIPKTYGSLLLGGLVSSMLSGLVVVQSIVYVKMYPNDTPKEKGAVFVVWLLDGAHTAFVWTALWCYLILDYGFPEKIDVIHWPIALTIVLTAILTFLVHIFFAHRIFKLSEGNYWITAPIVTLAILRLVSASVTTGEMLHYGEYSKFREHIRWIFTCGLALSSAVDILITGSLFLLLKSSRTACPGDESLNVMIDLLIRYAFETGGLTCAGTIISMICWLTMPTNLIFMGLHFVIGKLYANSLLVTLNTRQSIRRARSLGSKDYGVPVHRLDTVRRRQASLSDHFAVGDLNRQSRHSSAMKLIPTIDSRQVAESDSPVDQKATKVEVNVLRSVQYDV</sequence>
<keyword evidence="1" id="KW-0472">Membrane</keyword>
<evidence type="ECO:0000313" key="3">
    <source>
        <dbReference type="EMBL" id="KAF4622919.1"/>
    </source>
</evidence>
<accession>A0A8H4VWX2</accession>
<dbReference type="PANTHER" id="PTHR40465:SF1">
    <property type="entry name" value="DUF6534 DOMAIN-CONTAINING PROTEIN"/>
    <property type="match status" value="1"/>
</dbReference>
<feature type="transmembrane region" description="Helical" evidence="1">
    <location>
        <begin position="85"/>
        <end position="106"/>
    </location>
</feature>
<feature type="transmembrane region" description="Helical" evidence="1">
    <location>
        <begin position="12"/>
        <end position="35"/>
    </location>
</feature>
<keyword evidence="1" id="KW-1133">Transmembrane helix</keyword>
<comment type="caution">
    <text evidence="3">The sequence shown here is derived from an EMBL/GenBank/DDBJ whole genome shotgun (WGS) entry which is preliminary data.</text>
</comment>
<feature type="transmembrane region" description="Helical" evidence="1">
    <location>
        <begin position="157"/>
        <end position="181"/>
    </location>
</feature>
<feature type="transmembrane region" description="Helical" evidence="1">
    <location>
        <begin position="47"/>
        <end position="73"/>
    </location>
</feature>
<feature type="transmembrane region" description="Helical" evidence="1">
    <location>
        <begin position="201"/>
        <end position="226"/>
    </location>
</feature>
<feature type="transmembrane region" description="Helical" evidence="1">
    <location>
        <begin position="118"/>
        <end position="137"/>
    </location>
</feature>
<evidence type="ECO:0000259" key="2">
    <source>
        <dbReference type="Pfam" id="PF20152"/>
    </source>
</evidence>
<keyword evidence="1" id="KW-0812">Transmembrane</keyword>
<evidence type="ECO:0000313" key="4">
    <source>
        <dbReference type="Proteomes" id="UP000521872"/>
    </source>
</evidence>
<evidence type="ECO:0000256" key="1">
    <source>
        <dbReference type="SAM" id="Phobius"/>
    </source>
</evidence>
<dbReference type="InterPro" id="IPR045339">
    <property type="entry name" value="DUF6534"/>
</dbReference>
<proteinExistence type="predicted"/>
<feature type="domain" description="DUF6534" evidence="2">
    <location>
        <begin position="166"/>
        <end position="256"/>
    </location>
</feature>